<reference evidence="8" key="1">
    <citation type="journal article" date="2019" name="Int. J. Syst. Evol. Microbiol.">
        <title>The Global Catalogue of Microorganisms (GCM) 10K type strain sequencing project: providing services to taxonomists for standard genome sequencing and annotation.</title>
        <authorList>
            <consortium name="The Broad Institute Genomics Platform"/>
            <consortium name="The Broad Institute Genome Sequencing Center for Infectious Disease"/>
            <person name="Wu L."/>
            <person name="Ma J."/>
        </authorList>
    </citation>
    <scope>NUCLEOTIDE SEQUENCE [LARGE SCALE GENOMIC DNA]</scope>
    <source>
        <strain evidence="8">KCTC 42644</strain>
    </source>
</reference>
<gene>
    <name evidence="7" type="ORF">ACFOMD_06205</name>
</gene>
<sequence>MATTPPPADKAGLDDFLGAKPPSPLQKYLKWGAIAVGALLVLWLLAKIIGGGEEAPQYTTVPVERGSLRVTVSATGNLQPTNQVDVGSELSGTVTEVNVDNNDKVRAGQVLARLDTSRLQDAINQARASLAAAQAGVAQARATATQERADLNRLEEVRKLSGGKVPAATELDAARAEYQRALAGVSSAEASVAQARAQLSADETQLSKAIIKSPVTGVVLSRQIEPGQTVAASLNAPVLFVIAEDLAQMQLEVKVDEADVGQVDSGQRAEFAVDAFPGRQFAASVKRVDVGANAGTASSSSTTSTSTTGQVVAYTAVLTVSNPDLTLRPGMTATAEIVTAERNGVLLVPNAALRFSPDAAARGGSQGGVTSVLVPQRPRRGGNAERDVAIGRGSKQTVYTVGADGQPTPIQVTVGDSNGSQTEVSGPQLKPGLKVITGQLASGEAAGGAAPGGGSGGRGQRGG</sequence>
<evidence type="ECO:0000259" key="5">
    <source>
        <dbReference type="Pfam" id="PF25917"/>
    </source>
</evidence>
<name>A0ABV7X7Z3_9SPHN</name>
<evidence type="ECO:0000313" key="8">
    <source>
        <dbReference type="Proteomes" id="UP001595615"/>
    </source>
</evidence>
<dbReference type="PANTHER" id="PTHR32347:SF14">
    <property type="entry name" value="EFFLUX SYSTEM COMPONENT YKNX-RELATED"/>
    <property type="match status" value="1"/>
</dbReference>
<evidence type="ECO:0000256" key="2">
    <source>
        <dbReference type="ARBA" id="ARBA00009477"/>
    </source>
</evidence>
<accession>A0ABV7X7Z3</accession>
<dbReference type="Gene3D" id="2.40.50.100">
    <property type="match status" value="1"/>
</dbReference>
<dbReference type="InterPro" id="IPR058625">
    <property type="entry name" value="MdtA-like_BSH"/>
</dbReference>
<keyword evidence="3" id="KW-0175">Coiled coil</keyword>
<dbReference type="Pfam" id="PF25917">
    <property type="entry name" value="BSH_RND"/>
    <property type="match status" value="1"/>
</dbReference>
<comment type="similarity">
    <text evidence="2">Belongs to the membrane fusion protein (MFP) (TC 8.A.1) family.</text>
</comment>
<evidence type="ECO:0000256" key="4">
    <source>
        <dbReference type="SAM" id="MobiDB-lite"/>
    </source>
</evidence>
<dbReference type="Pfam" id="PF25990">
    <property type="entry name" value="Beta-barrel_YknX"/>
    <property type="match status" value="1"/>
</dbReference>
<evidence type="ECO:0000313" key="7">
    <source>
        <dbReference type="EMBL" id="MFC3712152.1"/>
    </source>
</evidence>
<organism evidence="7 8">
    <name type="scientific">Sphingoaurantiacus capsulatus</name>
    <dbReference type="NCBI Taxonomy" id="1771310"/>
    <lineage>
        <taxon>Bacteria</taxon>
        <taxon>Pseudomonadati</taxon>
        <taxon>Pseudomonadota</taxon>
        <taxon>Alphaproteobacteria</taxon>
        <taxon>Sphingomonadales</taxon>
        <taxon>Sphingosinicellaceae</taxon>
        <taxon>Sphingoaurantiacus</taxon>
    </lineage>
</organism>
<dbReference type="InterPro" id="IPR006143">
    <property type="entry name" value="RND_pump_MFP"/>
</dbReference>
<comment type="caution">
    <text evidence="7">The sequence shown here is derived from an EMBL/GenBank/DDBJ whole genome shotgun (WGS) entry which is preliminary data.</text>
</comment>
<evidence type="ECO:0000256" key="1">
    <source>
        <dbReference type="ARBA" id="ARBA00004196"/>
    </source>
</evidence>
<dbReference type="RefSeq" id="WP_380858473.1">
    <property type="nucleotide sequence ID" value="NZ_JBHRXV010000004.1"/>
</dbReference>
<protein>
    <submittedName>
        <fullName evidence="7">Efflux RND transporter periplasmic adaptor subunit</fullName>
    </submittedName>
</protein>
<keyword evidence="8" id="KW-1185">Reference proteome</keyword>
<dbReference type="InterPro" id="IPR058636">
    <property type="entry name" value="Beta-barrel_YknX"/>
</dbReference>
<feature type="domain" description="YknX-like beta-barrel" evidence="6">
    <location>
        <begin position="249"/>
        <end position="337"/>
    </location>
</feature>
<comment type="subcellular location">
    <subcellularLocation>
        <location evidence="1">Cell envelope</location>
    </subcellularLocation>
</comment>
<proteinExistence type="inferred from homology"/>
<feature type="region of interest" description="Disordered" evidence="4">
    <location>
        <begin position="359"/>
        <end position="385"/>
    </location>
</feature>
<dbReference type="InterPro" id="IPR050465">
    <property type="entry name" value="UPF0194_transport"/>
</dbReference>
<dbReference type="EMBL" id="JBHRXV010000004">
    <property type="protein sequence ID" value="MFC3712152.1"/>
    <property type="molecule type" value="Genomic_DNA"/>
</dbReference>
<evidence type="ECO:0000256" key="3">
    <source>
        <dbReference type="ARBA" id="ARBA00023054"/>
    </source>
</evidence>
<feature type="compositionally biased region" description="Gly residues" evidence="4">
    <location>
        <begin position="445"/>
        <end position="463"/>
    </location>
</feature>
<feature type="domain" description="Multidrug resistance protein MdtA-like barrel-sandwich hybrid" evidence="5">
    <location>
        <begin position="82"/>
        <end position="239"/>
    </location>
</feature>
<dbReference type="Gene3D" id="2.40.30.170">
    <property type="match status" value="1"/>
</dbReference>
<dbReference type="NCBIfam" id="TIGR01730">
    <property type="entry name" value="RND_mfp"/>
    <property type="match status" value="1"/>
</dbReference>
<dbReference type="PANTHER" id="PTHR32347">
    <property type="entry name" value="EFFLUX SYSTEM COMPONENT YKNX-RELATED"/>
    <property type="match status" value="1"/>
</dbReference>
<evidence type="ECO:0000259" key="6">
    <source>
        <dbReference type="Pfam" id="PF25990"/>
    </source>
</evidence>
<dbReference type="SUPFAM" id="SSF111369">
    <property type="entry name" value="HlyD-like secretion proteins"/>
    <property type="match status" value="1"/>
</dbReference>
<dbReference type="Proteomes" id="UP001595615">
    <property type="component" value="Unassembled WGS sequence"/>
</dbReference>
<feature type="region of interest" description="Disordered" evidence="4">
    <location>
        <begin position="443"/>
        <end position="463"/>
    </location>
</feature>